<feature type="domain" description="High potential iron-sulfur proteins family profile" evidence="11">
    <location>
        <begin position="33"/>
        <end position="107"/>
    </location>
</feature>
<name>A0A1I4SP43_ECTMO</name>
<keyword evidence="9" id="KW-0411">Iron-sulfur</keyword>
<dbReference type="STRING" id="195064.SAMN05421721_11941"/>
<dbReference type="GO" id="GO:0009055">
    <property type="term" value="F:electron transfer activity"/>
    <property type="evidence" value="ECO:0007669"/>
    <property type="project" value="InterPro"/>
</dbReference>
<gene>
    <name evidence="12" type="ORF">SAMN05421721_11941</name>
</gene>
<dbReference type="InterPro" id="IPR019546">
    <property type="entry name" value="TAT_signal_bac_arc"/>
</dbReference>
<keyword evidence="8" id="KW-0408">Iron</keyword>
<sequence>MSDHPISRRKFLKAGTCGLAAVPVAGLFWSGNAQAQERLKENDPSAQALDYVHNAADSDHADYQQGQNCLNCDLYTDPNAKDWGPCAVFPGKLVAAEGWCSAYVPRS</sequence>
<evidence type="ECO:0000256" key="10">
    <source>
        <dbReference type="SAM" id="SignalP"/>
    </source>
</evidence>
<dbReference type="InterPro" id="IPR000170">
    <property type="entry name" value="High_potential_FeS_prot"/>
</dbReference>
<dbReference type="PROSITE" id="PS51318">
    <property type="entry name" value="TAT"/>
    <property type="match status" value="1"/>
</dbReference>
<dbReference type="PROSITE" id="PS51373">
    <property type="entry name" value="HIPIP"/>
    <property type="match status" value="1"/>
</dbReference>
<evidence type="ECO:0000256" key="5">
    <source>
        <dbReference type="ARBA" id="ARBA00022723"/>
    </source>
</evidence>
<keyword evidence="6 10" id="KW-0732">Signal</keyword>
<evidence type="ECO:0000256" key="6">
    <source>
        <dbReference type="ARBA" id="ARBA00022729"/>
    </source>
</evidence>
<dbReference type="SUPFAM" id="SSF57652">
    <property type="entry name" value="HIPIP (high potential iron protein)"/>
    <property type="match status" value="1"/>
</dbReference>
<reference evidence="12 13" key="1">
    <citation type="submission" date="2016-10" db="EMBL/GenBank/DDBJ databases">
        <authorList>
            <person name="de Groot N.N."/>
        </authorList>
    </citation>
    <scope>NUCLEOTIDE SEQUENCE [LARGE SCALE GENOMIC DNA]</scope>
    <source>
        <strain evidence="12 13">DSM 4180</strain>
    </source>
</reference>
<dbReference type="GO" id="GO:0051539">
    <property type="term" value="F:4 iron, 4 sulfur cluster binding"/>
    <property type="evidence" value="ECO:0007669"/>
    <property type="project" value="UniProtKB-KW"/>
</dbReference>
<evidence type="ECO:0000259" key="11">
    <source>
        <dbReference type="PROSITE" id="PS51373"/>
    </source>
</evidence>
<evidence type="ECO:0000256" key="8">
    <source>
        <dbReference type="ARBA" id="ARBA00023004"/>
    </source>
</evidence>
<keyword evidence="7" id="KW-0249">Electron transport</keyword>
<dbReference type="AlphaFoldDB" id="A0A1I4SP43"/>
<keyword evidence="3" id="KW-0813">Transport</keyword>
<dbReference type="InterPro" id="IPR036369">
    <property type="entry name" value="HIPIP_sf"/>
</dbReference>
<protein>
    <submittedName>
        <fullName evidence="12">Tat (Twin-arginine translocation) pathway signal sequence</fullName>
    </submittedName>
</protein>
<keyword evidence="4" id="KW-0004">4Fe-4S</keyword>
<dbReference type="Proteomes" id="UP000199556">
    <property type="component" value="Unassembled WGS sequence"/>
</dbReference>
<dbReference type="EMBL" id="FOUO01000019">
    <property type="protein sequence ID" value="SFM66151.1"/>
    <property type="molecule type" value="Genomic_DNA"/>
</dbReference>
<evidence type="ECO:0000256" key="7">
    <source>
        <dbReference type="ARBA" id="ARBA00022982"/>
    </source>
</evidence>
<evidence type="ECO:0000256" key="2">
    <source>
        <dbReference type="ARBA" id="ARBA00011738"/>
    </source>
</evidence>
<keyword evidence="13" id="KW-1185">Reference proteome</keyword>
<dbReference type="InterPro" id="IPR006311">
    <property type="entry name" value="TAT_signal"/>
</dbReference>
<evidence type="ECO:0000256" key="1">
    <source>
        <dbReference type="ARBA" id="ARBA00002137"/>
    </source>
</evidence>
<comment type="subunit">
    <text evidence="2">Homodimer.</text>
</comment>
<comment type="function">
    <text evidence="1">Specific class of high-redox-potential 4Fe-4S ferredoxins. Functions in anaerobic electron transport in most purple and in some other photosynthetic bacteria and in at least one genus (Paracoccus) of halophilic, denitrifying bacteria.</text>
</comment>
<dbReference type="GO" id="GO:0019646">
    <property type="term" value="P:aerobic electron transport chain"/>
    <property type="evidence" value="ECO:0007669"/>
    <property type="project" value="InterPro"/>
</dbReference>
<dbReference type="RefSeq" id="WP_090487230.1">
    <property type="nucleotide sequence ID" value="NZ_FOUO01000019.1"/>
</dbReference>
<proteinExistence type="predicted"/>
<evidence type="ECO:0000256" key="9">
    <source>
        <dbReference type="ARBA" id="ARBA00023014"/>
    </source>
</evidence>
<accession>A0A1I4SP43</accession>
<evidence type="ECO:0000256" key="3">
    <source>
        <dbReference type="ARBA" id="ARBA00022448"/>
    </source>
</evidence>
<dbReference type="GO" id="GO:0046872">
    <property type="term" value="F:metal ion binding"/>
    <property type="evidence" value="ECO:0007669"/>
    <property type="project" value="UniProtKB-KW"/>
</dbReference>
<evidence type="ECO:0000313" key="12">
    <source>
        <dbReference type="EMBL" id="SFM66151.1"/>
    </source>
</evidence>
<dbReference type="NCBIfam" id="TIGR01409">
    <property type="entry name" value="TAT_signal_seq"/>
    <property type="match status" value="1"/>
</dbReference>
<dbReference type="OrthoDB" id="5298540at2"/>
<keyword evidence="5" id="KW-0479">Metal-binding</keyword>
<feature type="chain" id="PRO_5011521648" evidence="10">
    <location>
        <begin position="36"/>
        <end position="107"/>
    </location>
</feature>
<dbReference type="Pfam" id="PF01355">
    <property type="entry name" value="HIPIP"/>
    <property type="match status" value="1"/>
</dbReference>
<evidence type="ECO:0000256" key="4">
    <source>
        <dbReference type="ARBA" id="ARBA00022485"/>
    </source>
</evidence>
<feature type="signal peptide" evidence="10">
    <location>
        <begin position="1"/>
        <end position="35"/>
    </location>
</feature>
<evidence type="ECO:0000313" key="13">
    <source>
        <dbReference type="Proteomes" id="UP000199556"/>
    </source>
</evidence>
<dbReference type="Gene3D" id="4.10.490.10">
    <property type="entry name" value="High potential iron-sulphur protein"/>
    <property type="match status" value="1"/>
</dbReference>
<organism evidence="12 13">
    <name type="scientific">Ectothiorhodospira mobilis</name>
    <dbReference type="NCBI Taxonomy" id="195064"/>
    <lineage>
        <taxon>Bacteria</taxon>
        <taxon>Pseudomonadati</taxon>
        <taxon>Pseudomonadota</taxon>
        <taxon>Gammaproteobacteria</taxon>
        <taxon>Chromatiales</taxon>
        <taxon>Ectothiorhodospiraceae</taxon>
        <taxon>Ectothiorhodospira</taxon>
    </lineage>
</organism>